<organism evidence="1 2">
    <name type="scientific">Virgibacillus natechei</name>
    <dbReference type="NCBI Taxonomy" id="1216297"/>
    <lineage>
        <taxon>Bacteria</taxon>
        <taxon>Bacillati</taxon>
        <taxon>Bacillota</taxon>
        <taxon>Bacilli</taxon>
        <taxon>Bacillales</taxon>
        <taxon>Bacillaceae</taxon>
        <taxon>Virgibacillus</taxon>
    </lineage>
</organism>
<comment type="caution">
    <text evidence="1">The sequence shown here is derived from an EMBL/GenBank/DDBJ whole genome shotgun (WGS) entry which is preliminary data.</text>
</comment>
<protein>
    <submittedName>
        <fullName evidence="1">Uncharacterized protein</fullName>
    </submittedName>
</protein>
<keyword evidence="2" id="KW-1185">Reference proteome</keyword>
<dbReference type="EMBL" id="JAGGKX010000017">
    <property type="protein sequence ID" value="MBP1970785.1"/>
    <property type="molecule type" value="Genomic_DNA"/>
</dbReference>
<gene>
    <name evidence="1" type="ORF">J2Z83_002921</name>
</gene>
<dbReference type="RefSeq" id="WP_264917229.1">
    <property type="nucleotide sequence ID" value="NZ_CP110224.1"/>
</dbReference>
<accession>A0ABS4IIN7</accession>
<name>A0ABS4IIN7_9BACI</name>
<evidence type="ECO:0000313" key="1">
    <source>
        <dbReference type="EMBL" id="MBP1970785.1"/>
    </source>
</evidence>
<evidence type="ECO:0000313" key="2">
    <source>
        <dbReference type="Proteomes" id="UP001519345"/>
    </source>
</evidence>
<sequence>MCIIHWKCKNGKFKDGLTPEGETYVFAEVRGMSDLEAAAF</sequence>
<proteinExistence type="predicted"/>
<reference evidence="1 2" key="1">
    <citation type="submission" date="2021-03" db="EMBL/GenBank/DDBJ databases">
        <title>Genomic Encyclopedia of Type Strains, Phase IV (KMG-IV): sequencing the most valuable type-strain genomes for metagenomic binning, comparative biology and taxonomic classification.</title>
        <authorList>
            <person name="Goeker M."/>
        </authorList>
    </citation>
    <scope>NUCLEOTIDE SEQUENCE [LARGE SCALE GENOMIC DNA]</scope>
    <source>
        <strain evidence="1 2">DSM 25609</strain>
    </source>
</reference>
<dbReference type="Proteomes" id="UP001519345">
    <property type="component" value="Unassembled WGS sequence"/>
</dbReference>